<dbReference type="RefSeq" id="WP_231481363.1">
    <property type="nucleotide sequence ID" value="NZ_BAAAZO010000009.1"/>
</dbReference>
<dbReference type="CDD" id="cd05403">
    <property type="entry name" value="NT_KNTase_like"/>
    <property type="match status" value="1"/>
</dbReference>
<feature type="domain" description="Polymerase nucleotidyl transferase" evidence="1">
    <location>
        <begin position="14"/>
        <end position="67"/>
    </location>
</feature>
<name>A0ABP7A2D6_9ACTN</name>
<dbReference type="Proteomes" id="UP001501074">
    <property type="component" value="Unassembled WGS sequence"/>
</dbReference>
<evidence type="ECO:0000313" key="3">
    <source>
        <dbReference type="Proteomes" id="UP001501074"/>
    </source>
</evidence>
<dbReference type="Gene3D" id="3.30.460.10">
    <property type="entry name" value="Beta Polymerase, domain 2"/>
    <property type="match status" value="1"/>
</dbReference>
<gene>
    <name evidence="2" type="ORF">GCM10022223_45750</name>
</gene>
<proteinExistence type="predicted"/>
<dbReference type="InterPro" id="IPR043519">
    <property type="entry name" value="NT_sf"/>
</dbReference>
<sequence length="251" mass="27488">MSDDAFVYRIADQLVVLPGVEAVTLGGSRAQGTARPDSDWDLGIYYRGRFDPQGLRDIGWEGEASEVGGWGGGVFNGGVWLRIEGRRVDIHYRELEVVEAQLARAQRGEFDIEPLMFHLAGIPTYLVVAELAINKVLRGSLPEVAVYPEALRHAARGTWCSRADMHLDYAENNHAAQGRTVQALGLIAVALTEYAHAIAASKGQWVTNEKRILADLHEVDRLVEEGGDPAGLIQAVRALSAIQEIKAQQRP</sequence>
<organism evidence="2 3">
    <name type="scientific">Kineosporia mesophila</name>
    <dbReference type="NCBI Taxonomy" id="566012"/>
    <lineage>
        <taxon>Bacteria</taxon>
        <taxon>Bacillati</taxon>
        <taxon>Actinomycetota</taxon>
        <taxon>Actinomycetes</taxon>
        <taxon>Kineosporiales</taxon>
        <taxon>Kineosporiaceae</taxon>
        <taxon>Kineosporia</taxon>
    </lineage>
</organism>
<dbReference type="EMBL" id="BAAAZO010000009">
    <property type="protein sequence ID" value="GAA3623596.1"/>
    <property type="molecule type" value="Genomic_DNA"/>
</dbReference>
<keyword evidence="3" id="KW-1185">Reference proteome</keyword>
<evidence type="ECO:0000259" key="1">
    <source>
        <dbReference type="Pfam" id="PF01909"/>
    </source>
</evidence>
<reference evidence="3" key="1">
    <citation type="journal article" date="2019" name="Int. J. Syst. Evol. Microbiol.">
        <title>The Global Catalogue of Microorganisms (GCM) 10K type strain sequencing project: providing services to taxonomists for standard genome sequencing and annotation.</title>
        <authorList>
            <consortium name="The Broad Institute Genomics Platform"/>
            <consortium name="The Broad Institute Genome Sequencing Center for Infectious Disease"/>
            <person name="Wu L."/>
            <person name="Ma J."/>
        </authorList>
    </citation>
    <scope>NUCLEOTIDE SEQUENCE [LARGE SCALE GENOMIC DNA]</scope>
    <source>
        <strain evidence="3">JCM 16902</strain>
    </source>
</reference>
<protein>
    <submittedName>
        <fullName evidence="2">Nucleotidyltransferase domain-containing protein</fullName>
    </submittedName>
</protein>
<accession>A0ABP7A2D6</accession>
<evidence type="ECO:0000313" key="2">
    <source>
        <dbReference type="EMBL" id="GAA3623596.1"/>
    </source>
</evidence>
<dbReference type="Pfam" id="PF01909">
    <property type="entry name" value="NTP_transf_2"/>
    <property type="match status" value="1"/>
</dbReference>
<dbReference type="InterPro" id="IPR002934">
    <property type="entry name" value="Polymerase_NTP_transf_dom"/>
</dbReference>
<dbReference type="SUPFAM" id="SSF81301">
    <property type="entry name" value="Nucleotidyltransferase"/>
    <property type="match status" value="1"/>
</dbReference>
<comment type="caution">
    <text evidence="2">The sequence shown here is derived from an EMBL/GenBank/DDBJ whole genome shotgun (WGS) entry which is preliminary data.</text>
</comment>